<gene>
    <name evidence="2" type="ORF">BN381_130097</name>
</gene>
<proteinExistence type="predicted"/>
<reference evidence="2 3" key="1">
    <citation type="journal article" date="2013" name="ISME J.">
        <title>Metabolic model for the filamentous 'Candidatus Microthrix parvicella' based on genomic and metagenomic analyses.</title>
        <authorList>
            <person name="Jon McIlroy S."/>
            <person name="Kristiansen R."/>
            <person name="Albertsen M."/>
            <person name="Michael Karst S."/>
            <person name="Rossetti S."/>
            <person name="Lund Nielsen J."/>
            <person name="Tandoi V."/>
            <person name="James Seviour R."/>
            <person name="Nielsen P.H."/>
        </authorList>
    </citation>
    <scope>NUCLEOTIDE SEQUENCE [LARGE SCALE GENOMIC DNA]</scope>
    <source>
        <strain evidence="2 3">RN1</strain>
    </source>
</reference>
<dbReference type="OrthoDB" id="56224at2"/>
<evidence type="ECO:0000313" key="2">
    <source>
        <dbReference type="EMBL" id="CCM62539.1"/>
    </source>
</evidence>
<dbReference type="eggNOG" id="COG2310">
    <property type="taxonomic scope" value="Bacteria"/>
</dbReference>
<dbReference type="HOGENOM" id="CLU_2166394_0_0_11"/>
<dbReference type="STRING" id="1229780.BN381_130097"/>
<sequence length="110" mass="12111">MVVEAFPKRSNRSTSATLDAVRTDKDVLLGDEKREPGRFRLSISKDIGVARKTSKSAVGFIDSVVGQITSFYGTVLEDLTPWTPPAPRITRQQPDVDPEPTHTPEDGWTA</sequence>
<feature type="compositionally biased region" description="Basic and acidic residues" evidence="1">
    <location>
        <begin position="99"/>
        <end position="110"/>
    </location>
</feature>
<accession>R4YWG3</accession>
<organism evidence="2 3">
    <name type="scientific">Candidatus Neomicrothrix parvicella RN1</name>
    <dbReference type="NCBI Taxonomy" id="1229780"/>
    <lineage>
        <taxon>Bacteria</taxon>
        <taxon>Bacillati</taxon>
        <taxon>Actinomycetota</taxon>
        <taxon>Acidimicrobiia</taxon>
        <taxon>Acidimicrobiales</taxon>
        <taxon>Microthrixaceae</taxon>
        <taxon>Candidatus Neomicrothrix</taxon>
    </lineage>
</organism>
<protein>
    <submittedName>
        <fullName evidence="2">Uncharacterized protein</fullName>
    </submittedName>
</protein>
<name>R4YWG3_9ACTN</name>
<dbReference type="EMBL" id="CANL01000005">
    <property type="protein sequence ID" value="CCM62539.1"/>
    <property type="molecule type" value="Genomic_DNA"/>
</dbReference>
<dbReference type="Proteomes" id="UP000018291">
    <property type="component" value="Unassembled WGS sequence"/>
</dbReference>
<comment type="caution">
    <text evidence="2">The sequence shown here is derived from an EMBL/GenBank/DDBJ whole genome shotgun (WGS) entry which is preliminary data.</text>
</comment>
<dbReference type="AlphaFoldDB" id="R4YWG3"/>
<keyword evidence="3" id="KW-1185">Reference proteome</keyword>
<dbReference type="RefSeq" id="WP_012224044.1">
    <property type="nucleotide sequence ID" value="NZ_HG422565.1"/>
</dbReference>
<evidence type="ECO:0000313" key="3">
    <source>
        <dbReference type="Proteomes" id="UP000018291"/>
    </source>
</evidence>
<feature type="region of interest" description="Disordered" evidence="1">
    <location>
        <begin position="82"/>
        <end position="110"/>
    </location>
</feature>
<evidence type="ECO:0000256" key="1">
    <source>
        <dbReference type="SAM" id="MobiDB-lite"/>
    </source>
</evidence>